<dbReference type="OrthoDB" id="6454086at2"/>
<feature type="transmembrane region" description="Helical" evidence="2">
    <location>
        <begin position="119"/>
        <end position="150"/>
    </location>
</feature>
<evidence type="ECO:0000256" key="1">
    <source>
        <dbReference type="SAM" id="Coils"/>
    </source>
</evidence>
<organism evidence="3 4">
    <name type="scientific">Providencia burhodogranariea DSM 19968</name>
    <dbReference type="NCBI Taxonomy" id="1141662"/>
    <lineage>
        <taxon>Bacteria</taxon>
        <taxon>Pseudomonadati</taxon>
        <taxon>Pseudomonadota</taxon>
        <taxon>Gammaproteobacteria</taxon>
        <taxon>Enterobacterales</taxon>
        <taxon>Morganellaceae</taxon>
        <taxon>Providencia</taxon>
    </lineage>
</organism>
<keyword evidence="4" id="KW-1185">Reference proteome</keyword>
<protein>
    <submittedName>
        <fullName evidence="3">Uncharacterized protein</fullName>
    </submittedName>
</protein>
<keyword evidence="2" id="KW-1133">Transmembrane helix</keyword>
<dbReference type="PATRIC" id="fig|1141662.3.peg.480"/>
<proteinExistence type="predicted"/>
<evidence type="ECO:0000313" key="4">
    <source>
        <dbReference type="Proteomes" id="UP000009336"/>
    </source>
</evidence>
<dbReference type="Proteomes" id="UP000009336">
    <property type="component" value="Unassembled WGS sequence"/>
</dbReference>
<keyword evidence="1" id="KW-0175">Coiled coil</keyword>
<reference evidence="3 4" key="1">
    <citation type="journal article" date="2012" name="BMC Genomics">
        <title>Comparative genomics of bacteria in the genus Providencia isolated from wild Drosophila melanogaster.</title>
        <authorList>
            <person name="Galac M.R."/>
            <person name="Lazzaro B.P."/>
        </authorList>
    </citation>
    <scope>NUCLEOTIDE SEQUENCE [LARGE SCALE GENOMIC DNA]</scope>
    <source>
        <strain evidence="3 4">DSM 19968</strain>
    </source>
</reference>
<dbReference type="HOGENOM" id="CLU_796802_0_0_6"/>
<evidence type="ECO:0000313" key="3">
    <source>
        <dbReference type="EMBL" id="EKT64607.1"/>
    </source>
</evidence>
<feature type="coiled-coil region" evidence="1">
    <location>
        <begin position="84"/>
        <end position="111"/>
    </location>
</feature>
<feature type="transmembrane region" description="Helical" evidence="2">
    <location>
        <begin position="170"/>
        <end position="189"/>
    </location>
</feature>
<dbReference type="STRING" id="1141662.OOA_02382"/>
<keyword evidence="2" id="KW-0472">Membrane</keyword>
<keyword evidence="2" id="KW-0812">Transmembrane</keyword>
<dbReference type="EMBL" id="AKKL01000007">
    <property type="protein sequence ID" value="EKT64607.1"/>
    <property type="molecule type" value="Genomic_DNA"/>
</dbReference>
<accession>K8X4K5</accession>
<sequence>MSSISAFTSVDNSFITQGQDDTPIHLINEIEKAKETPSPIQPLPGSVISESELWRMVSQAFKTIADAVSGTAKESSAAKKELINTLKDSQIAQLNERMDQLQQQADAEKNKGFWGKIGMALGFLAAIVVAPFNPVMAAVMVGTMIAAIIVPKMMDKVLQAFGVDEKIRKWVSLALEVVIGVVGAVLTFNPGKIMTSVGKVAASTAAKVANTANKAVDALKSIRAFSAISQKAQNIVNKTLKLMEPLTTKIQELVKGGQLASARMGQVTSVASDVTSVVSTGYSIKSSAITRDLEVSQAAQEELVTRFEQLKMLLDTAMKALSTAFESLFDTKNSERQFLNTLYNIHM</sequence>
<dbReference type="RefSeq" id="WP_008910523.1">
    <property type="nucleotide sequence ID" value="NZ_KB233222.1"/>
</dbReference>
<name>K8X4K5_9GAMM</name>
<comment type="caution">
    <text evidence="3">The sequence shown here is derived from an EMBL/GenBank/DDBJ whole genome shotgun (WGS) entry which is preliminary data.</text>
</comment>
<evidence type="ECO:0000256" key="2">
    <source>
        <dbReference type="SAM" id="Phobius"/>
    </source>
</evidence>
<dbReference type="eggNOG" id="ENOG502Z7IE">
    <property type="taxonomic scope" value="Bacteria"/>
</dbReference>
<gene>
    <name evidence="3" type="ORF">OOA_02382</name>
</gene>
<dbReference type="AlphaFoldDB" id="K8X4K5"/>